<protein>
    <recommendedName>
        <fullName evidence="12">Heme A synthase</fullName>
        <shortName evidence="12">HAS</shortName>
        <ecNumber evidence="12">1.17.99.9</ecNumber>
    </recommendedName>
    <alternativeName>
        <fullName evidence="12">Cytochrome aa3-controlling protein</fullName>
    </alternativeName>
</protein>
<proteinExistence type="inferred from homology"/>
<sequence>MAAWLFVAAFLIVVLIGVGGATRLTQSGLSITEWKPIHGVIPPTSESQWDAEFVKYKQIPQFKQINPRMTVAEFKGIYWWEWAHRMLARGLGLVYVLGFAAFLLLKEIPGRLIWRCGALVGLVALQGLVGWLMVKSGLEFRVAVAPEMLMFHLGMALLLLMGTVWTALEAGEGQMRWRGAPLGWRSAAAGFLGLVYLQCLLGALVAGNRAGLVYNDFPLMNGEFVPAIEWAKGIGYSFLHDQGLVQFMHRINAYIVLIYSVVFIVWMNQKANDDALRSTGTLSAVLIWAQAGLGIATLVTVVNIWLALSHQIVAVLLIILVTILTWRVFRADRVFRTSGF</sequence>
<keyword evidence="4 12" id="KW-0479">Metal-binding</keyword>
<dbReference type="InterPro" id="IPR023754">
    <property type="entry name" value="HemeA_Synthase_type2"/>
</dbReference>
<dbReference type="GO" id="GO:0120547">
    <property type="term" value="F:heme A synthase activity"/>
    <property type="evidence" value="ECO:0007669"/>
    <property type="project" value="UniProtKB-EC"/>
</dbReference>
<dbReference type="HOGENOM" id="CLU_017627_0_0_5"/>
<dbReference type="UniPathway" id="UPA00269">
    <property type="reaction ID" value="UER00713"/>
</dbReference>
<feature type="transmembrane region" description="Helical" evidence="12">
    <location>
        <begin position="280"/>
        <end position="306"/>
    </location>
</feature>
<keyword evidence="6 12" id="KW-0560">Oxidoreductase</keyword>
<keyword evidence="5 12" id="KW-1133">Transmembrane helix</keyword>
<evidence type="ECO:0000256" key="3">
    <source>
        <dbReference type="ARBA" id="ARBA00022692"/>
    </source>
</evidence>
<dbReference type="OrthoDB" id="9793156at2"/>
<feature type="binding site" description="axial binding residue" evidence="12">
    <location>
        <position position="310"/>
    </location>
    <ligand>
        <name>heme</name>
        <dbReference type="ChEBI" id="CHEBI:30413"/>
    </ligand>
    <ligandPart>
        <name>Fe</name>
        <dbReference type="ChEBI" id="CHEBI:18248"/>
    </ligandPart>
</feature>
<evidence type="ECO:0000256" key="11">
    <source>
        <dbReference type="ARBA" id="ARBA00048044"/>
    </source>
</evidence>
<dbReference type="Proteomes" id="UP000006512">
    <property type="component" value="Unassembled WGS sequence"/>
</dbReference>
<dbReference type="GO" id="GO:0046872">
    <property type="term" value="F:metal ion binding"/>
    <property type="evidence" value="ECO:0007669"/>
    <property type="project" value="UniProtKB-KW"/>
</dbReference>
<evidence type="ECO:0000256" key="6">
    <source>
        <dbReference type="ARBA" id="ARBA00023002"/>
    </source>
</evidence>
<keyword evidence="14" id="KW-1185">Reference proteome</keyword>
<comment type="subcellular location">
    <subcellularLocation>
        <location evidence="12">Cell membrane</location>
        <topology evidence="12">Multi-pass membrane protein</topology>
    </subcellularLocation>
    <subcellularLocation>
        <location evidence="2">Membrane</location>
        <topology evidence="2">Multi-pass membrane protein</topology>
    </subcellularLocation>
</comment>
<feature type="transmembrane region" description="Helical" evidence="12">
    <location>
        <begin position="86"/>
        <end position="105"/>
    </location>
</feature>
<reference evidence="14" key="1">
    <citation type="submission" date="2011-03" db="EMBL/GenBank/DDBJ databases">
        <title>Draft genome sequence of Brevundimonas diminuta.</title>
        <authorList>
            <person name="Brown P.J.B."/>
            <person name="Buechlein A."/>
            <person name="Hemmerich C."/>
            <person name="Brun Y.V."/>
        </authorList>
    </citation>
    <scope>NUCLEOTIDE SEQUENCE [LARGE SCALE GENOMIC DNA]</scope>
    <source>
        <strain evidence="14">C19</strain>
    </source>
</reference>
<evidence type="ECO:0000256" key="4">
    <source>
        <dbReference type="ARBA" id="ARBA00022723"/>
    </source>
</evidence>
<evidence type="ECO:0000313" key="13">
    <source>
        <dbReference type="EMBL" id="EGF90489.1"/>
    </source>
</evidence>
<feature type="transmembrane region" description="Helical" evidence="12">
    <location>
        <begin position="188"/>
        <end position="207"/>
    </location>
</feature>
<evidence type="ECO:0000256" key="5">
    <source>
        <dbReference type="ARBA" id="ARBA00022989"/>
    </source>
</evidence>
<comment type="cofactor">
    <cofactor evidence="1 12">
        <name>heme b</name>
        <dbReference type="ChEBI" id="CHEBI:60344"/>
    </cofactor>
</comment>
<comment type="caution">
    <text evidence="12">Lacks conserved residue(s) required for the propagation of feature annotation.</text>
</comment>
<dbReference type="EC" id="1.17.99.9" evidence="12"/>
<comment type="subunit">
    <text evidence="12">Interacts with CtaB.</text>
</comment>
<dbReference type="Pfam" id="PF02628">
    <property type="entry name" value="COX15-CtaA"/>
    <property type="match status" value="1"/>
</dbReference>
<feature type="transmembrane region" description="Helical" evidence="12">
    <location>
        <begin position="251"/>
        <end position="268"/>
    </location>
</feature>
<name>F4QQK2_9CAUL</name>
<keyword evidence="3 12" id="KW-0812">Transmembrane</keyword>
<comment type="pathway">
    <text evidence="10 12">Porphyrin-containing compound metabolism; heme A biosynthesis; heme A from heme O: step 1/1.</text>
</comment>
<evidence type="ECO:0000256" key="10">
    <source>
        <dbReference type="ARBA" id="ARBA00044501"/>
    </source>
</evidence>
<dbReference type="STRING" id="715226.ABI_35120"/>
<dbReference type="HAMAP" id="MF_01665">
    <property type="entry name" value="HemeA_synth_type2"/>
    <property type="match status" value="1"/>
</dbReference>
<evidence type="ECO:0000256" key="8">
    <source>
        <dbReference type="ARBA" id="ARBA00023133"/>
    </source>
</evidence>
<dbReference type="AlphaFoldDB" id="F4QQK2"/>
<keyword evidence="8 12" id="KW-0350">Heme biosynthesis</keyword>
<dbReference type="EMBL" id="GL883079">
    <property type="protein sequence ID" value="EGF90489.1"/>
    <property type="molecule type" value="Genomic_DNA"/>
</dbReference>
<dbReference type="PANTHER" id="PTHR23289">
    <property type="entry name" value="CYTOCHROME C OXIDASE ASSEMBLY PROTEIN COX15"/>
    <property type="match status" value="1"/>
</dbReference>
<dbReference type="InterPro" id="IPR003780">
    <property type="entry name" value="COX15/CtaA_fam"/>
</dbReference>
<dbReference type="RefSeq" id="WP_006274293.1">
    <property type="nucleotide sequence ID" value="NZ_GL883079.1"/>
</dbReference>
<feature type="binding site" description="axial binding residue" evidence="12">
    <location>
        <position position="249"/>
    </location>
    <ligand>
        <name>heme</name>
        <dbReference type="ChEBI" id="CHEBI:30413"/>
    </ligand>
    <ligandPart>
        <name>Fe</name>
        <dbReference type="ChEBI" id="CHEBI:18248"/>
    </ligandPart>
</feature>
<evidence type="ECO:0000256" key="7">
    <source>
        <dbReference type="ARBA" id="ARBA00023004"/>
    </source>
</evidence>
<comment type="similarity">
    <text evidence="12">Belongs to the COX15/CtaA family. Type 2 subfamily.</text>
</comment>
<organism evidence="13 14">
    <name type="scientific">Asticcacaulis biprosthecium C19</name>
    <dbReference type="NCBI Taxonomy" id="715226"/>
    <lineage>
        <taxon>Bacteria</taxon>
        <taxon>Pseudomonadati</taxon>
        <taxon>Pseudomonadota</taxon>
        <taxon>Alphaproteobacteria</taxon>
        <taxon>Caulobacterales</taxon>
        <taxon>Caulobacteraceae</taxon>
        <taxon>Asticcacaulis</taxon>
    </lineage>
</organism>
<comment type="function">
    <text evidence="12">Catalyzes the conversion of heme O to heme A by two successive hydroxylations of the methyl group at C8. The first hydroxylation forms heme I, the second hydroxylation results in an unstable dihydroxymethyl group, which spontaneously dehydrates, resulting in the formyl group of heme A.</text>
</comment>
<evidence type="ECO:0000256" key="2">
    <source>
        <dbReference type="ARBA" id="ARBA00004141"/>
    </source>
</evidence>
<evidence type="ECO:0000256" key="1">
    <source>
        <dbReference type="ARBA" id="ARBA00001970"/>
    </source>
</evidence>
<feature type="transmembrane region" description="Helical" evidence="12">
    <location>
        <begin position="149"/>
        <end position="168"/>
    </location>
</feature>
<evidence type="ECO:0000313" key="14">
    <source>
        <dbReference type="Proteomes" id="UP000006512"/>
    </source>
</evidence>
<gene>
    <name evidence="12" type="primary">ctaA</name>
    <name evidence="13" type="ORF">ABI_35120</name>
</gene>
<feature type="transmembrane region" description="Helical" evidence="12">
    <location>
        <begin position="312"/>
        <end position="329"/>
    </location>
</feature>
<feature type="transmembrane region" description="Helical" evidence="12">
    <location>
        <begin position="112"/>
        <end position="134"/>
    </location>
</feature>
<comment type="catalytic activity">
    <reaction evidence="11">
        <text>Fe(II)-heme o + 2 A + H2O = Fe(II)-heme a + 2 AH2</text>
        <dbReference type="Rhea" id="RHEA:63388"/>
        <dbReference type="ChEBI" id="CHEBI:13193"/>
        <dbReference type="ChEBI" id="CHEBI:15377"/>
        <dbReference type="ChEBI" id="CHEBI:17499"/>
        <dbReference type="ChEBI" id="CHEBI:60530"/>
        <dbReference type="ChEBI" id="CHEBI:61715"/>
        <dbReference type="EC" id="1.17.99.9"/>
    </reaction>
    <physiologicalReaction direction="left-to-right" evidence="11">
        <dbReference type="Rhea" id="RHEA:63389"/>
    </physiologicalReaction>
</comment>
<keyword evidence="9 12" id="KW-0472">Membrane</keyword>
<dbReference type="PANTHER" id="PTHR23289:SF2">
    <property type="entry name" value="CYTOCHROME C OXIDASE ASSEMBLY PROTEIN COX15 HOMOLOG"/>
    <property type="match status" value="1"/>
</dbReference>
<dbReference type="GO" id="GO:0006784">
    <property type="term" value="P:heme A biosynthetic process"/>
    <property type="evidence" value="ECO:0007669"/>
    <property type="project" value="UniProtKB-UniRule"/>
</dbReference>
<evidence type="ECO:0000256" key="12">
    <source>
        <dbReference type="HAMAP-Rule" id="MF_01665"/>
    </source>
</evidence>
<keyword evidence="7 12" id="KW-0408">Iron</keyword>
<keyword evidence="12" id="KW-1003">Cell membrane</keyword>
<dbReference type="GO" id="GO:0005886">
    <property type="term" value="C:plasma membrane"/>
    <property type="evidence" value="ECO:0007669"/>
    <property type="project" value="UniProtKB-SubCell"/>
</dbReference>
<accession>F4QQK2</accession>
<dbReference type="eggNOG" id="COG1612">
    <property type="taxonomic scope" value="Bacteria"/>
</dbReference>
<evidence type="ECO:0000256" key="9">
    <source>
        <dbReference type="ARBA" id="ARBA00023136"/>
    </source>
</evidence>